<dbReference type="InterPro" id="IPR012334">
    <property type="entry name" value="Pectin_lyas_fold"/>
</dbReference>
<dbReference type="InterPro" id="IPR039448">
    <property type="entry name" value="Beta_helix"/>
</dbReference>
<organism evidence="2 3">
    <name type="scientific">Labilibaculum antarcticum</name>
    <dbReference type="NCBI Taxonomy" id="1717717"/>
    <lineage>
        <taxon>Bacteria</taxon>
        <taxon>Pseudomonadati</taxon>
        <taxon>Bacteroidota</taxon>
        <taxon>Bacteroidia</taxon>
        <taxon>Marinilabiliales</taxon>
        <taxon>Marinifilaceae</taxon>
        <taxon>Labilibaculum</taxon>
    </lineage>
</organism>
<evidence type="ECO:0000313" key="3">
    <source>
        <dbReference type="Proteomes" id="UP000218267"/>
    </source>
</evidence>
<dbReference type="SMART" id="SM00710">
    <property type="entry name" value="PbH1"/>
    <property type="match status" value="5"/>
</dbReference>
<feature type="domain" description="Right handed beta helix" evidence="1">
    <location>
        <begin position="207"/>
        <end position="359"/>
    </location>
</feature>
<name>A0A1Y1CT13_9BACT</name>
<dbReference type="AlphaFoldDB" id="A0A1Y1CT13"/>
<keyword evidence="3" id="KW-1185">Reference proteome</keyword>
<dbReference type="Proteomes" id="UP000218267">
    <property type="component" value="Chromosome"/>
</dbReference>
<dbReference type="InterPro" id="IPR006626">
    <property type="entry name" value="PbH1"/>
</dbReference>
<dbReference type="EMBL" id="AP018042">
    <property type="protein sequence ID" value="BAX82391.1"/>
    <property type="molecule type" value="Genomic_DNA"/>
</dbReference>
<protein>
    <recommendedName>
        <fullName evidence="1">Right handed beta helix domain-containing protein</fullName>
    </recommendedName>
</protein>
<dbReference type="RefSeq" id="WP_096432664.1">
    <property type="nucleotide sequence ID" value="NZ_AP018042.1"/>
</dbReference>
<evidence type="ECO:0000313" key="2">
    <source>
        <dbReference type="EMBL" id="BAX82391.1"/>
    </source>
</evidence>
<reference evidence="3" key="2">
    <citation type="journal article" date="2020" name="Antonie Van Leeuwenhoek">
        <title>Labilibaculum antarcticum sp. nov., a novel facultative anaerobic, psychrotorelant bacterium isolated from marine sediment of Antarctica.</title>
        <authorList>
            <person name="Watanabe M."/>
            <person name="Kojima H."/>
            <person name="Fukui M."/>
        </authorList>
    </citation>
    <scope>NUCLEOTIDE SEQUENCE [LARGE SCALE GENOMIC DNA]</scope>
    <source>
        <strain evidence="3">SPP2</strain>
    </source>
</reference>
<proteinExistence type="predicted"/>
<gene>
    <name evidence="2" type="ORF">ALGA_4100</name>
</gene>
<accession>A0A1Y1CT13</accession>
<dbReference type="OrthoDB" id="3333873at2"/>
<dbReference type="SUPFAM" id="SSF51126">
    <property type="entry name" value="Pectin lyase-like"/>
    <property type="match status" value="1"/>
</dbReference>
<dbReference type="Pfam" id="PF13229">
    <property type="entry name" value="Beta_helix"/>
    <property type="match status" value="1"/>
</dbReference>
<dbReference type="Gene3D" id="2.160.20.10">
    <property type="entry name" value="Single-stranded right-handed beta-helix, Pectin lyase-like"/>
    <property type="match status" value="1"/>
</dbReference>
<evidence type="ECO:0000259" key="1">
    <source>
        <dbReference type="Pfam" id="PF13229"/>
    </source>
</evidence>
<reference evidence="2 3" key="1">
    <citation type="journal article" date="2018" name="Mar. Genomics">
        <title>Complete genome sequence of Marinifilaceae bacterium strain SPP2, isolated from the Antarctic marine sediment.</title>
        <authorList>
            <person name="Watanabe M."/>
            <person name="Kojima H."/>
            <person name="Fukui M."/>
        </authorList>
    </citation>
    <scope>NUCLEOTIDE SEQUENCE [LARGE SCALE GENOMIC DNA]</scope>
    <source>
        <strain evidence="2 3">SPP2</strain>
    </source>
</reference>
<dbReference type="KEGG" id="mbas:ALGA_4100"/>
<dbReference type="InterPro" id="IPR011050">
    <property type="entry name" value="Pectin_lyase_fold/virulence"/>
</dbReference>
<sequence length="551" mass="61310">MRIIVHITLLVLLISSGFEVTAKTYYVNSKIGNDDNTGTRIYSPFKSLDKLSSLNFYPGDSLLLVSDCTFYGSLELRDVHGSQKRPIVIASYPIDNTRNNQRANIDAKGNLNGILLENCSFVEFENISISANGGASYDRNEKELMRCGVLVMLSKRGSYEHIYLKNLLVNDVFFEEKGFLRGVNEVKTANGSQNYGWGIRFINTCEGAFMNGIKIEGCVVKNIAHTGIKLTSKTEKHSLRNIEIKNNTVLETGGPGIQMSGVENVLVRNNFINYSGSNNDSRKWGRGSCLWTWGSNEVLIEKNHFLNAKGPGDSAGAHIDYNCKNIVLQYNFSANNAGGFCEILGNNYNCAYRYNISVNDGYRVKGENGAFQEGKIFWLSGYNGKRKRSGPFNTYFYNNTIYVNKAIKANIAIDNGASGIFIANNIFCIEGETNAVLGDQYNPEKESETNIENLVFQNNLYLKQSNWPKELPIQDEQGVIGSPDFMNAGGDQIEDYIPIHAKLIKNKGMEIFNIPNDSIGLSIGLKVEYDILGNKIKGLPDMGAIELKNIR</sequence>